<dbReference type="EMBL" id="VSSQ01003658">
    <property type="protein sequence ID" value="MPM21751.1"/>
    <property type="molecule type" value="Genomic_DNA"/>
</dbReference>
<dbReference type="PROSITE" id="PS51900">
    <property type="entry name" value="CB"/>
    <property type="match status" value="1"/>
</dbReference>
<evidence type="ECO:0000256" key="6">
    <source>
        <dbReference type="ARBA" id="ARBA00023125"/>
    </source>
</evidence>
<comment type="caution">
    <text evidence="11">The sequence shown here is derived from an EMBL/GenBank/DDBJ whole genome shotgun (WGS) entry which is preliminary data.</text>
</comment>
<dbReference type="InterPro" id="IPR010998">
    <property type="entry name" value="Integrase_recombinase_N"/>
</dbReference>
<dbReference type="InterPro" id="IPR011010">
    <property type="entry name" value="DNA_brk_join_enz"/>
</dbReference>
<keyword evidence="5" id="KW-0229">DNA integration</keyword>
<evidence type="ECO:0000313" key="11">
    <source>
        <dbReference type="EMBL" id="MPM21751.1"/>
    </source>
</evidence>
<feature type="domain" description="Core-binding (CB)" evidence="10">
    <location>
        <begin position="3"/>
        <end position="108"/>
    </location>
</feature>
<keyword evidence="7" id="KW-0233">DNA recombination</keyword>
<evidence type="ECO:0000256" key="3">
    <source>
        <dbReference type="ARBA" id="ARBA00022618"/>
    </source>
</evidence>
<keyword evidence="3" id="KW-0132">Cell division</keyword>
<dbReference type="Gene3D" id="1.10.443.10">
    <property type="entry name" value="Intergrase catalytic core"/>
    <property type="match status" value="1"/>
</dbReference>
<organism evidence="11">
    <name type="scientific">bioreactor metagenome</name>
    <dbReference type="NCBI Taxonomy" id="1076179"/>
    <lineage>
        <taxon>unclassified sequences</taxon>
        <taxon>metagenomes</taxon>
        <taxon>ecological metagenomes</taxon>
    </lineage>
</organism>
<evidence type="ECO:0000256" key="8">
    <source>
        <dbReference type="ARBA" id="ARBA00023306"/>
    </source>
</evidence>
<comment type="subcellular location">
    <subcellularLocation>
        <location evidence="1">Cytoplasm</location>
    </subcellularLocation>
</comment>
<evidence type="ECO:0000259" key="10">
    <source>
        <dbReference type="PROSITE" id="PS51900"/>
    </source>
</evidence>
<reference evidence="11" key="1">
    <citation type="submission" date="2019-08" db="EMBL/GenBank/DDBJ databases">
        <authorList>
            <person name="Kucharzyk K."/>
            <person name="Murdoch R.W."/>
            <person name="Higgins S."/>
            <person name="Loffler F."/>
        </authorList>
    </citation>
    <scope>NUCLEOTIDE SEQUENCE</scope>
</reference>
<evidence type="ECO:0000256" key="5">
    <source>
        <dbReference type="ARBA" id="ARBA00022908"/>
    </source>
</evidence>
<dbReference type="SUPFAM" id="SSF56349">
    <property type="entry name" value="DNA breaking-rejoining enzymes"/>
    <property type="match status" value="1"/>
</dbReference>
<accession>A0A644Y1G9</accession>
<dbReference type="InterPro" id="IPR044068">
    <property type="entry name" value="CB"/>
</dbReference>
<dbReference type="PANTHER" id="PTHR30349">
    <property type="entry name" value="PHAGE INTEGRASE-RELATED"/>
    <property type="match status" value="1"/>
</dbReference>
<evidence type="ECO:0000256" key="2">
    <source>
        <dbReference type="ARBA" id="ARBA00022490"/>
    </source>
</evidence>
<dbReference type="GO" id="GO:0006310">
    <property type="term" value="P:DNA recombination"/>
    <property type="evidence" value="ECO:0007669"/>
    <property type="project" value="UniProtKB-KW"/>
</dbReference>
<name>A0A644Y1G9_9ZZZZ</name>
<keyword evidence="2" id="KW-0963">Cytoplasm</keyword>
<dbReference type="GO" id="GO:0003677">
    <property type="term" value="F:DNA binding"/>
    <property type="evidence" value="ECO:0007669"/>
    <property type="project" value="UniProtKB-KW"/>
</dbReference>
<proteinExistence type="predicted"/>
<dbReference type="Pfam" id="PF00589">
    <property type="entry name" value="Phage_integrase"/>
    <property type="match status" value="1"/>
</dbReference>
<dbReference type="Pfam" id="PF02899">
    <property type="entry name" value="Phage_int_SAM_1"/>
    <property type="match status" value="1"/>
</dbReference>
<dbReference type="GO" id="GO:0007059">
    <property type="term" value="P:chromosome segregation"/>
    <property type="evidence" value="ECO:0007669"/>
    <property type="project" value="UniProtKB-KW"/>
</dbReference>
<evidence type="ECO:0000256" key="7">
    <source>
        <dbReference type="ARBA" id="ARBA00023172"/>
    </source>
</evidence>
<dbReference type="GO" id="GO:0005737">
    <property type="term" value="C:cytoplasm"/>
    <property type="evidence" value="ECO:0007669"/>
    <property type="project" value="UniProtKB-SubCell"/>
</dbReference>
<dbReference type="GO" id="GO:0051301">
    <property type="term" value="P:cell division"/>
    <property type="evidence" value="ECO:0007669"/>
    <property type="project" value="UniProtKB-KW"/>
</dbReference>
<dbReference type="GO" id="GO:0015074">
    <property type="term" value="P:DNA integration"/>
    <property type="evidence" value="ECO:0007669"/>
    <property type="project" value="UniProtKB-KW"/>
</dbReference>
<protein>
    <submittedName>
        <fullName evidence="11">Tyrosine recombinase XerD</fullName>
    </submittedName>
</protein>
<dbReference type="AlphaFoldDB" id="A0A644Y1G9"/>
<evidence type="ECO:0000256" key="4">
    <source>
        <dbReference type="ARBA" id="ARBA00022829"/>
    </source>
</evidence>
<gene>
    <name evidence="11" type="primary">xerD_44</name>
    <name evidence="11" type="ORF">SDC9_68196</name>
</gene>
<keyword evidence="4" id="KW-0159">Chromosome partition</keyword>
<dbReference type="InterPro" id="IPR002104">
    <property type="entry name" value="Integrase_catalytic"/>
</dbReference>
<dbReference type="InterPro" id="IPR004107">
    <property type="entry name" value="Integrase_SAM-like_N"/>
</dbReference>
<feature type="domain" description="Tyr recombinase" evidence="9">
    <location>
        <begin position="130"/>
        <end position="312"/>
    </location>
</feature>
<keyword evidence="6" id="KW-0238">DNA-binding</keyword>
<evidence type="ECO:0000259" key="9">
    <source>
        <dbReference type="PROSITE" id="PS51898"/>
    </source>
</evidence>
<dbReference type="InterPro" id="IPR050090">
    <property type="entry name" value="Tyrosine_recombinase_XerCD"/>
</dbReference>
<dbReference type="Gene3D" id="1.10.150.130">
    <property type="match status" value="1"/>
</dbReference>
<evidence type="ECO:0000256" key="1">
    <source>
        <dbReference type="ARBA" id="ARBA00004496"/>
    </source>
</evidence>
<dbReference type="PROSITE" id="PS51898">
    <property type="entry name" value="TYR_RECOMBINASE"/>
    <property type="match status" value="1"/>
</dbReference>
<keyword evidence="8" id="KW-0131">Cell cycle</keyword>
<sequence length="324" mass="36418">MEREFPPVIQNFLTYMETIKGRSALTVDEYGLDLRMFFRFVMRARGAFPSSAQLDEIDISGLDLDFVRTVTLSDIYEFLNYLARSRDDINTTRARKVSTLKSYFGYMSTRMHLIDENPTAALEAPKIRTALPVHLTLEEAQALLSGISGRNRVRDYAILTLFLNCGMRLAELVGMNITDIDFTGGSAKIKGKGDKERIIYLNPACMDAVKSYLKIRPVDGVEASSRNALFLSGQNRRIGRSAVQKLVEKHLSQTGLGDRGYSTHKLRHTAATLMFQEGVDVRTLKEVLGHEQLNTTQIYTHVSNEGVRDAMNKNPLADIKKGSR</sequence>
<dbReference type="InterPro" id="IPR013762">
    <property type="entry name" value="Integrase-like_cat_sf"/>
</dbReference>
<dbReference type="PANTHER" id="PTHR30349:SF77">
    <property type="entry name" value="TYROSINE RECOMBINASE XERC"/>
    <property type="match status" value="1"/>
</dbReference>